<evidence type="ECO:0000256" key="7">
    <source>
        <dbReference type="ARBA" id="ARBA00029829"/>
    </source>
</evidence>
<gene>
    <name evidence="11" type="ORF">EYB31_15180</name>
</gene>
<evidence type="ECO:0000259" key="10">
    <source>
        <dbReference type="Pfam" id="PF10099"/>
    </source>
</evidence>
<evidence type="ECO:0000256" key="6">
    <source>
        <dbReference type="ARBA" id="ARBA00023136"/>
    </source>
</evidence>
<evidence type="ECO:0000256" key="5">
    <source>
        <dbReference type="ARBA" id="ARBA00022989"/>
    </source>
</evidence>
<reference evidence="11 12" key="1">
    <citation type="submission" date="2019-02" db="EMBL/GenBank/DDBJ databases">
        <title>Paenibacillus sp. nov., isolated from surface-sterilized tissue of Thalictrum simplex L.</title>
        <authorList>
            <person name="Tuo L."/>
        </authorList>
    </citation>
    <scope>NUCLEOTIDE SEQUENCE [LARGE SCALE GENOMIC DNA]</scope>
    <source>
        <strain evidence="11 12">N2SHLJ1</strain>
    </source>
</reference>
<evidence type="ECO:0000313" key="12">
    <source>
        <dbReference type="Proteomes" id="UP000293142"/>
    </source>
</evidence>
<comment type="subcellular location">
    <subcellularLocation>
        <location evidence="2">Cell membrane</location>
    </subcellularLocation>
    <subcellularLocation>
        <location evidence="1">Membrane</location>
        <topology evidence="1">Single-pass membrane protein</topology>
    </subcellularLocation>
</comment>
<evidence type="ECO:0000256" key="9">
    <source>
        <dbReference type="SAM" id="Phobius"/>
    </source>
</evidence>
<organism evidence="11 12">
    <name type="scientific">Paenibacillus thalictri</name>
    <dbReference type="NCBI Taxonomy" id="2527873"/>
    <lineage>
        <taxon>Bacteria</taxon>
        <taxon>Bacillati</taxon>
        <taxon>Bacillota</taxon>
        <taxon>Bacilli</taxon>
        <taxon>Bacillales</taxon>
        <taxon>Paenibacillaceae</taxon>
        <taxon>Paenibacillus</taxon>
    </lineage>
</organism>
<feature type="transmembrane region" description="Helical" evidence="9">
    <location>
        <begin position="103"/>
        <end position="122"/>
    </location>
</feature>
<dbReference type="GO" id="GO:0005886">
    <property type="term" value="C:plasma membrane"/>
    <property type="evidence" value="ECO:0007669"/>
    <property type="project" value="UniProtKB-SubCell"/>
</dbReference>
<evidence type="ECO:0000256" key="1">
    <source>
        <dbReference type="ARBA" id="ARBA00004167"/>
    </source>
</evidence>
<dbReference type="Gene3D" id="1.10.10.1320">
    <property type="entry name" value="Anti-sigma factor, zinc-finger domain"/>
    <property type="match status" value="1"/>
</dbReference>
<dbReference type="PANTHER" id="PTHR37461:SF1">
    <property type="entry name" value="ANTI-SIGMA-K FACTOR RSKA"/>
    <property type="match status" value="1"/>
</dbReference>
<dbReference type="InterPro" id="IPR051474">
    <property type="entry name" value="Anti-sigma-K/W_factor"/>
</dbReference>
<comment type="caution">
    <text evidence="11">The sequence shown here is derived from an EMBL/GenBank/DDBJ whole genome shotgun (WGS) entry which is preliminary data.</text>
</comment>
<dbReference type="InterPro" id="IPR041916">
    <property type="entry name" value="Anti_sigma_zinc_sf"/>
</dbReference>
<keyword evidence="3" id="KW-1003">Cell membrane</keyword>
<sequence>MNIVNNPCDQLFSYFVNDLDDHERNEFELHLSACSSCQEELAELSKTWEMLPMELDEVEPPPHWKAEILGEITGSHPEANMEESAEGKNIWVHTSRPGKARRAASIAAACLLIIGAASWWGINQMQRLEQAAERTELMPSQFVAQYDLKSFDQAHPEAKGKAWIAQKGATTQLVLQTSGLPALEGEQAYQVWLVKKGERSNCGTFRVDLQGNGIMTYTLKEAGKDFDTIGITLEPDPGGTQPRGKKMLGI</sequence>
<keyword evidence="6 9" id="KW-0472">Membrane</keyword>
<evidence type="ECO:0000256" key="3">
    <source>
        <dbReference type="ARBA" id="ARBA00022475"/>
    </source>
</evidence>
<dbReference type="OrthoDB" id="150725at2"/>
<evidence type="ECO:0000256" key="2">
    <source>
        <dbReference type="ARBA" id="ARBA00004236"/>
    </source>
</evidence>
<feature type="domain" description="Anti-sigma K factor RskA C-terminal" evidence="10">
    <location>
        <begin position="104"/>
        <end position="243"/>
    </location>
</feature>
<dbReference type="InterPro" id="IPR018764">
    <property type="entry name" value="RskA_C"/>
</dbReference>
<proteinExistence type="predicted"/>
<evidence type="ECO:0000313" key="11">
    <source>
        <dbReference type="EMBL" id="TBL78214.1"/>
    </source>
</evidence>
<name>A0A4Q9DSZ6_9BACL</name>
<evidence type="ECO:0000256" key="4">
    <source>
        <dbReference type="ARBA" id="ARBA00022692"/>
    </source>
</evidence>
<accession>A0A4Q9DSZ6</accession>
<dbReference type="AlphaFoldDB" id="A0A4Q9DSZ6"/>
<dbReference type="Pfam" id="PF10099">
    <property type="entry name" value="RskA_C"/>
    <property type="match status" value="1"/>
</dbReference>
<keyword evidence="12" id="KW-1185">Reference proteome</keyword>
<protein>
    <recommendedName>
        <fullName evidence="8">Regulator of SigK</fullName>
    </recommendedName>
    <alternativeName>
        <fullName evidence="7">Sigma-K anti-sigma factor RskA</fullName>
    </alternativeName>
</protein>
<dbReference type="Proteomes" id="UP000293142">
    <property type="component" value="Unassembled WGS sequence"/>
</dbReference>
<dbReference type="EMBL" id="SIRE01000010">
    <property type="protein sequence ID" value="TBL78214.1"/>
    <property type="molecule type" value="Genomic_DNA"/>
</dbReference>
<keyword evidence="5 9" id="KW-1133">Transmembrane helix</keyword>
<evidence type="ECO:0000256" key="8">
    <source>
        <dbReference type="ARBA" id="ARBA00030803"/>
    </source>
</evidence>
<dbReference type="PANTHER" id="PTHR37461">
    <property type="entry name" value="ANTI-SIGMA-K FACTOR RSKA"/>
    <property type="match status" value="1"/>
</dbReference>
<dbReference type="GO" id="GO:0016989">
    <property type="term" value="F:sigma factor antagonist activity"/>
    <property type="evidence" value="ECO:0007669"/>
    <property type="project" value="TreeGrafter"/>
</dbReference>
<dbReference type="GO" id="GO:0006417">
    <property type="term" value="P:regulation of translation"/>
    <property type="evidence" value="ECO:0007669"/>
    <property type="project" value="TreeGrafter"/>
</dbReference>
<keyword evidence="4 9" id="KW-0812">Transmembrane</keyword>
<dbReference type="RefSeq" id="WP_131014198.1">
    <property type="nucleotide sequence ID" value="NZ_SIRE01000010.1"/>
</dbReference>